<dbReference type="GeneID" id="31742683"/>
<dbReference type="CDD" id="cd07762">
    <property type="entry name" value="CYTH-like_Pase_1"/>
    <property type="match status" value="1"/>
</dbReference>
<dbReference type="PROSITE" id="PS51707">
    <property type="entry name" value="CYTH"/>
    <property type="match status" value="1"/>
</dbReference>
<keyword evidence="5" id="KW-1185">Reference proteome</keyword>
<protein>
    <submittedName>
        <fullName evidence="2">CYTH domain-containing protein</fullName>
    </submittedName>
</protein>
<reference evidence="2 4" key="1">
    <citation type="submission" date="2019-09" db="EMBL/GenBank/DDBJ databases">
        <title>Draft genome sequence assemblies of isolates from the urinary tract.</title>
        <authorList>
            <person name="Mores C.R."/>
            <person name="Putonti C."/>
            <person name="Wolfe A.J."/>
        </authorList>
    </citation>
    <scope>NUCLEOTIDE SEQUENCE [LARGE SCALE GENOMIC DNA]</scope>
    <source>
        <strain evidence="2 4">UMB246</strain>
    </source>
</reference>
<accession>A0A5N1I5P8</accession>
<dbReference type="Proteomes" id="UP001385848">
    <property type="component" value="Unassembled WGS sequence"/>
</dbReference>
<dbReference type="RefSeq" id="WP_006587960.1">
    <property type="nucleotide sequence ID" value="NZ_CATOUV010000001.1"/>
</dbReference>
<dbReference type="Proteomes" id="UP000327236">
    <property type="component" value="Unassembled WGS sequence"/>
</dbReference>
<organism evidence="2 4">
    <name type="scientific">Lactobacillus jensenii</name>
    <dbReference type="NCBI Taxonomy" id="109790"/>
    <lineage>
        <taxon>Bacteria</taxon>
        <taxon>Bacillati</taxon>
        <taxon>Bacillota</taxon>
        <taxon>Bacilli</taxon>
        <taxon>Lactobacillales</taxon>
        <taxon>Lactobacillaceae</taxon>
        <taxon>Lactobacillus</taxon>
    </lineage>
</organism>
<comment type="caution">
    <text evidence="2">The sequence shown here is derived from an EMBL/GenBank/DDBJ whole genome shotgun (WGS) entry which is preliminary data.</text>
</comment>
<reference evidence="3 5" key="2">
    <citation type="submission" date="2024-04" db="EMBL/GenBank/DDBJ databases">
        <title>Three lactobacilli isolated from voided urine samples from females with type 2 diabetes.</title>
        <authorList>
            <person name="Kula A."/>
            <person name="Stegman N."/>
            <person name="Putonti C."/>
        </authorList>
    </citation>
    <scope>NUCLEOTIDE SEQUENCE [LARGE SCALE GENOMIC DNA]</scope>
    <source>
        <strain evidence="3 5">1855</strain>
    </source>
</reference>
<dbReference type="SMART" id="SM01118">
    <property type="entry name" value="CYTH"/>
    <property type="match status" value="1"/>
</dbReference>
<evidence type="ECO:0000313" key="2">
    <source>
        <dbReference type="EMBL" id="KAA9320214.1"/>
    </source>
</evidence>
<dbReference type="InterPro" id="IPR033469">
    <property type="entry name" value="CYTH-like_dom_sf"/>
</dbReference>
<name>A0A5N1I5P8_LACJE</name>
<feature type="domain" description="CYTH" evidence="1">
    <location>
        <begin position="4"/>
        <end position="206"/>
    </location>
</feature>
<dbReference type="EMBL" id="VYWW01000054">
    <property type="protein sequence ID" value="KAA9320214.1"/>
    <property type="molecule type" value="Genomic_DNA"/>
</dbReference>
<dbReference type="EMBL" id="JBBVUL010000001">
    <property type="protein sequence ID" value="MEL0564471.1"/>
    <property type="molecule type" value="Genomic_DNA"/>
</dbReference>
<dbReference type="InterPro" id="IPR009195">
    <property type="entry name" value="Uncharacterised_YjbK"/>
</dbReference>
<dbReference type="Gene3D" id="2.40.320.10">
    <property type="entry name" value="Hypothetical Protein Pfu-838710-001"/>
    <property type="match status" value="1"/>
</dbReference>
<evidence type="ECO:0000259" key="1">
    <source>
        <dbReference type="PROSITE" id="PS51707"/>
    </source>
</evidence>
<dbReference type="KEGG" id="lje:BUE77_03065"/>
<evidence type="ECO:0000313" key="3">
    <source>
        <dbReference type="EMBL" id="MEL0564471.1"/>
    </source>
</evidence>
<proteinExistence type="predicted"/>
<dbReference type="AlphaFoldDB" id="A0A5N1I5P8"/>
<evidence type="ECO:0000313" key="4">
    <source>
        <dbReference type="Proteomes" id="UP000327236"/>
    </source>
</evidence>
<dbReference type="OrthoDB" id="384378at2"/>
<evidence type="ECO:0000313" key="5">
    <source>
        <dbReference type="Proteomes" id="UP001385848"/>
    </source>
</evidence>
<dbReference type="SUPFAM" id="SSF55154">
    <property type="entry name" value="CYTH-like phosphatases"/>
    <property type="match status" value="1"/>
</dbReference>
<dbReference type="InterPro" id="IPR023577">
    <property type="entry name" value="CYTH_domain"/>
</dbReference>
<dbReference type="Pfam" id="PF01928">
    <property type="entry name" value="CYTH"/>
    <property type="match status" value="1"/>
</dbReference>
<gene>
    <name evidence="3" type="ORF">AAC431_00840</name>
    <name evidence="2" type="ORF">F6H94_08340</name>
</gene>
<sequence length="206" mass="23858">MSKNREIESKTLLEKAVFSAILRSFPSKTSFTQTNYYFDNDQKTLKNNKISLRIRLYPDKAEQTMKVPAKKLRQENYHEVIEINDNLSLKVAQEIVENSLNGGVTIFGHNCGTYLSNNFPDICQDLTIFSYSKTTRHLLTGPNNCELTLDETSYPDGYRDFELEIENDNPELIKQTLNTLLRQFNFHLNQKNTNQSKIARASLHKK</sequence>